<reference evidence="3 4" key="1">
    <citation type="journal article" date="2019" name="Environ. Microbiol.">
        <title>Species interactions and distinct microbial communities in high Arctic permafrost affected cryosols are associated with the CH4 and CO2 gas fluxes.</title>
        <authorList>
            <person name="Altshuler I."/>
            <person name="Hamel J."/>
            <person name="Turney S."/>
            <person name="Magnuson E."/>
            <person name="Levesque R."/>
            <person name="Greer C."/>
            <person name="Whyte L.G."/>
        </authorList>
    </citation>
    <scope>NUCLEOTIDE SEQUENCE [LARGE SCALE GENOMIC DNA]</scope>
    <source>
        <strain evidence="3 4">S9.3B</strain>
    </source>
</reference>
<dbReference type="Proteomes" id="UP000317078">
    <property type="component" value="Unassembled WGS sequence"/>
</dbReference>
<gene>
    <name evidence="3" type="ORF">EAH89_13310</name>
</gene>
<name>A0A502G2W7_9PROT</name>
<dbReference type="InterPro" id="IPR040631">
    <property type="entry name" value="LPD30"/>
</dbReference>
<feature type="domain" description="Large polyvalent protein associated" evidence="1">
    <location>
        <begin position="155"/>
        <end position="230"/>
    </location>
</feature>
<keyword evidence="4" id="KW-1185">Reference proteome</keyword>
<accession>A0A502G2W7</accession>
<sequence>MTTVLAFPNARLTPVAATTAPVMIGIGTRVSTRLDDRGEGFVFAVHDDPRPAPLRPVLGGFAQTGGRQTYDIVFLSGSFTLRLPEAILRGSGWRLLGGCGNAAEIAAAIVHAEAEDARRTDEKAAADEAHAAELHRLRHAPEHAHLRQGDDRHSGKLAAANIRVQLRQSFPGVRFSVRNTDHGSIYVRWPGGPEQKAIETVAMPFQGGHFDGMDDSYKTARSAWCEAFGGAQYVVCRREP</sequence>
<evidence type="ECO:0008006" key="5">
    <source>
        <dbReference type="Google" id="ProtNLM"/>
    </source>
</evidence>
<dbReference type="RefSeq" id="WP_140883836.1">
    <property type="nucleotide sequence ID" value="NZ_RCZP01000011.1"/>
</dbReference>
<comment type="caution">
    <text evidence="3">The sequence shown here is derived from an EMBL/GenBank/DDBJ whole genome shotgun (WGS) entry which is preliminary data.</text>
</comment>
<dbReference type="OrthoDB" id="6465939at2"/>
<evidence type="ECO:0000313" key="4">
    <source>
        <dbReference type="Proteomes" id="UP000317078"/>
    </source>
</evidence>
<proteinExistence type="predicted"/>
<protein>
    <recommendedName>
        <fullName evidence="5">Large polyvalent protein associated domain-containing protein</fullName>
    </recommendedName>
</protein>
<dbReference type="EMBL" id="RCZP01000011">
    <property type="protein sequence ID" value="TPG55912.1"/>
    <property type="molecule type" value="Genomic_DNA"/>
</dbReference>
<dbReference type="Pfam" id="PF18850">
    <property type="entry name" value="LPD30"/>
    <property type="match status" value="1"/>
</dbReference>
<evidence type="ECO:0000259" key="1">
    <source>
        <dbReference type="Pfam" id="PF18847"/>
    </source>
</evidence>
<dbReference type="AlphaFoldDB" id="A0A502G2W7"/>
<feature type="domain" description="Large polyvalent protein associated" evidence="2">
    <location>
        <begin position="23"/>
        <end position="141"/>
    </location>
</feature>
<evidence type="ECO:0000259" key="2">
    <source>
        <dbReference type="Pfam" id="PF18850"/>
    </source>
</evidence>
<dbReference type="InterPro" id="IPR041311">
    <property type="entry name" value="LPD29"/>
</dbReference>
<evidence type="ECO:0000313" key="3">
    <source>
        <dbReference type="EMBL" id="TPG55912.1"/>
    </source>
</evidence>
<dbReference type="Pfam" id="PF18847">
    <property type="entry name" value="LPD29"/>
    <property type="match status" value="1"/>
</dbReference>
<organism evidence="3 4">
    <name type="scientific">Muricoccus nepalensis</name>
    <dbReference type="NCBI Taxonomy" id="1854500"/>
    <lineage>
        <taxon>Bacteria</taxon>
        <taxon>Pseudomonadati</taxon>
        <taxon>Pseudomonadota</taxon>
        <taxon>Alphaproteobacteria</taxon>
        <taxon>Acetobacterales</taxon>
        <taxon>Roseomonadaceae</taxon>
        <taxon>Muricoccus</taxon>
    </lineage>
</organism>